<dbReference type="InterPro" id="IPR012340">
    <property type="entry name" value="NA-bd_OB-fold"/>
</dbReference>
<accession>A0A6C0KYV4</accession>
<dbReference type="GO" id="GO:0006402">
    <property type="term" value="P:mRNA catabolic process"/>
    <property type="evidence" value="ECO:0007669"/>
    <property type="project" value="TreeGrafter"/>
</dbReference>
<dbReference type="GO" id="GO:0003723">
    <property type="term" value="F:RNA binding"/>
    <property type="evidence" value="ECO:0007669"/>
    <property type="project" value="InterPro"/>
</dbReference>
<protein>
    <recommendedName>
        <fullName evidence="1">RNB domain-containing protein</fullName>
    </recommendedName>
</protein>
<evidence type="ECO:0000313" key="2">
    <source>
        <dbReference type="EMBL" id="QHU22316.1"/>
    </source>
</evidence>
<feature type="domain" description="RNB" evidence="1">
    <location>
        <begin position="187"/>
        <end position="445"/>
    </location>
</feature>
<sequence length="568" mass="67257">MYKFIGNNNYYEDYEIVETQTFQGVSLFENNSLVKTSKLFSNDTFDFKHNKIEIIHSHVRSCEHIPGVLSLNSSFGKYKDKLLYLCKPDDKRIPFFLVPYKIPYSFDKSVKKIYITFKYVQWEDAMPRGSMLQNFGDIEEVNNYYEYILYCKSLNVSIQPFTKEARKKLDNKTKEQIIQGIQNVYNIEQVTKKDEYIFTLDSNISHDHDDAISYNFQQHKITIYISNVSLVMEHLELWNSFTDRISTIYLPDKKRPMIPPVLIETLLSLDEKAERLCYALDIYYGDNNKVIKQDIKLCAAYISKNYSHDQIDLYGNNKYYQKITEILKIRNSKDIVTHLMIHFNKYLAEYLHSKNIGIYRHYHNSNNCNLIMSSEQNSEQLNDTKIPQSILFHISNFKTHSCRYCLLHESNESESVGGLYLQASSPIRRLVDVINNIALLKALLGENYELEGATQFYDFWTKPKQIEYINISSRTIRKVQSKCKIYSQYLYNKDNNVTQHYEGYVFDKLVKHDGKFQYMVFLPSLKLTTYITVLQNLDNYSRHLFQLFVFMNQEREKNKIKLQLCYVS</sequence>
<dbReference type="EMBL" id="MN741005">
    <property type="protein sequence ID" value="QHU22316.1"/>
    <property type="molecule type" value="Genomic_DNA"/>
</dbReference>
<reference evidence="2" key="1">
    <citation type="journal article" date="2020" name="Nature">
        <title>Giant virus diversity and host interactions through global metagenomics.</title>
        <authorList>
            <person name="Schulz F."/>
            <person name="Roux S."/>
            <person name="Paez-Espino D."/>
            <person name="Jungbluth S."/>
            <person name="Walsh D.A."/>
            <person name="Denef V.J."/>
            <person name="McMahon K.D."/>
            <person name="Konstantinidis K.T."/>
            <person name="Eloe-Fadrosh E.A."/>
            <person name="Kyrpides N.C."/>
            <person name="Woyke T."/>
        </authorList>
    </citation>
    <scope>NUCLEOTIDE SEQUENCE</scope>
    <source>
        <strain evidence="2">GVMAG-S-ERX555907-102</strain>
    </source>
</reference>
<dbReference type="Pfam" id="PF00773">
    <property type="entry name" value="RNB"/>
    <property type="match status" value="1"/>
</dbReference>
<dbReference type="GO" id="GO:0000175">
    <property type="term" value="F:3'-5'-RNA exonuclease activity"/>
    <property type="evidence" value="ECO:0007669"/>
    <property type="project" value="TreeGrafter"/>
</dbReference>
<dbReference type="AlphaFoldDB" id="A0A6C0KYV4"/>
<dbReference type="InterPro" id="IPR001900">
    <property type="entry name" value="RNase_II/R"/>
</dbReference>
<dbReference type="PANTHER" id="PTHR23355:SF9">
    <property type="entry name" value="DIS3-LIKE EXONUCLEASE 2"/>
    <property type="match status" value="1"/>
</dbReference>
<evidence type="ECO:0000259" key="1">
    <source>
        <dbReference type="SMART" id="SM00955"/>
    </source>
</evidence>
<dbReference type="GO" id="GO:0000932">
    <property type="term" value="C:P-body"/>
    <property type="evidence" value="ECO:0007669"/>
    <property type="project" value="TreeGrafter"/>
</dbReference>
<dbReference type="SMART" id="SM00955">
    <property type="entry name" value="RNB"/>
    <property type="match status" value="1"/>
</dbReference>
<dbReference type="InterPro" id="IPR041505">
    <property type="entry name" value="Dis3_CSD2"/>
</dbReference>
<name>A0A6C0KYV4_9ZZZZ</name>
<proteinExistence type="predicted"/>
<organism evidence="2">
    <name type="scientific">viral metagenome</name>
    <dbReference type="NCBI Taxonomy" id="1070528"/>
    <lineage>
        <taxon>unclassified sequences</taxon>
        <taxon>metagenomes</taxon>
        <taxon>organismal metagenomes</taxon>
    </lineage>
</organism>
<dbReference type="InterPro" id="IPR050180">
    <property type="entry name" value="RNR_Ribonuclease"/>
</dbReference>
<dbReference type="SUPFAM" id="SSF50249">
    <property type="entry name" value="Nucleic acid-binding proteins"/>
    <property type="match status" value="1"/>
</dbReference>
<dbReference type="PANTHER" id="PTHR23355">
    <property type="entry name" value="RIBONUCLEASE"/>
    <property type="match status" value="1"/>
</dbReference>
<dbReference type="Pfam" id="PF17849">
    <property type="entry name" value="OB_Dis3"/>
    <property type="match status" value="1"/>
</dbReference>